<sequence length="66" mass="7358">MPSMVPAKRWSFRETLWNVPSPVSSAIVLVPSSIGPLVGYTPKRFAGILVDIVSGRRHHKDRSVSW</sequence>
<gene>
    <name evidence="1" type="ORF">PXEA_LOCUS19431</name>
</gene>
<proteinExistence type="predicted"/>
<reference evidence="1" key="1">
    <citation type="submission" date="2018-11" db="EMBL/GenBank/DDBJ databases">
        <authorList>
            <consortium name="Pathogen Informatics"/>
        </authorList>
    </citation>
    <scope>NUCLEOTIDE SEQUENCE</scope>
</reference>
<accession>A0A448X219</accession>
<organism evidence="1 2">
    <name type="scientific">Protopolystoma xenopodis</name>
    <dbReference type="NCBI Taxonomy" id="117903"/>
    <lineage>
        <taxon>Eukaryota</taxon>
        <taxon>Metazoa</taxon>
        <taxon>Spiralia</taxon>
        <taxon>Lophotrochozoa</taxon>
        <taxon>Platyhelminthes</taxon>
        <taxon>Monogenea</taxon>
        <taxon>Polyopisthocotylea</taxon>
        <taxon>Polystomatidea</taxon>
        <taxon>Polystomatidae</taxon>
        <taxon>Protopolystoma</taxon>
    </lineage>
</organism>
<evidence type="ECO:0000313" key="2">
    <source>
        <dbReference type="Proteomes" id="UP000784294"/>
    </source>
</evidence>
<dbReference type="EMBL" id="CAAALY010077408">
    <property type="protein sequence ID" value="VEL25991.1"/>
    <property type="molecule type" value="Genomic_DNA"/>
</dbReference>
<dbReference type="Proteomes" id="UP000784294">
    <property type="component" value="Unassembled WGS sequence"/>
</dbReference>
<name>A0A448X219_9PLAT</name>
<protein>
    <submittedName>
        <fullName evidence="1">Uncharacterized protein</fullName>
    </submittedName>
</protein>
<keyword evidence="2" id="KW-1185">Reference proteome</keyword>
<dbReference type="AlphaFoldDB" id="A0A448X219"/>
<comment type="caution">
    <text evidence="1">The sequence shown here is derived from an EMBL/GenBank/DDBJ whole genome shotgun (WGS) entry which is preliminary data.</text>
</comment>
<evidence type="ECO:0000313" key="1">
    <source>
        <dbReference type="EMBL" id="VEL25991.1"/>
    </source>
</evidence>